<name>A0ABU6Y9G9_9FABA</name>
<proteinExistence type="predicted"/>
<accession>A0ABU6Y9G9</accession>
<protein>
    <submittedName>
        <fullName evidence="1">Uncharacterized protein</fullName>
    </submittedName>
</protein>
<comment type="caution">
    <text evidence="1">The sequence shown here is derived from an EMBL/GenBank/DDBJ whole genome shotgun (WGS) entry which is preliminary data.</text>
</comment>
<evidence type="ECO:0000313" key="1">
    <source>
        <dbReference type="EMBL" id="MED6205985.1"/>
    </source>
</evidence>
<dbReference type="EMBL" id="JASCZI010241733">
    <property type="protein sequence ID" value="MED6205985.1"/>
    <property type="molecule type" value="Genomic_DNA"/>
</dbReference>
<keyword evidence="2" id="KW-1185">Reference proteome</keyword>
<dbReference type="Proteomes" id="UP001341840">
    <property type="component" value="Unassembled WGS sequence"/>
</dbReference>
<organism evidence="1 2">
    <name type="scientific">Stylosanthes scabra</name>
    <dbReference type="NCBI Taxonomy" id="79078"/>
    <lineage>
        <taxon>Eukaryota</taxon>
        <taxon>Viridiplantae</taxon>
        <taxon>Streptophyta</taxon>
        <taxon>Embryophyta</taxon>
        <taxon>Tracheophyta</taxon>
        <taxon>Spermatophyta</taxon>
        <taxon>Magnoliopsida</taxon>
        <taxon>eudicotyledons</taxon>
        <taxon>Gunneridae</taxon>
        <taxon>Pentapetalae</taxon>
        <taxon>rosids</taxon>
        <taxon>fabids</taxon>
        <taxon>Fabales</taxon>
        <taxon>Fabaceae</taxon>
        <taxon>Papilionoideae</taxon>
        <taxon>50 kb inversion clade</taxon>
        <taxon>dalbergioids sensu lato</taxon>
        <taxon>Dalbergieae</taxon>
        <taxon>Pterocarpus clade</taxon>
        <taxon>Stylosanthes</taxon>
    </lineage>
</organism>
<evidence type="ECO:0000313" key="2">
    <source>
        <dbReference type="Proteomes" id="UP001341840"/>
    </source>
</evidence>
<sequence>MRHGRHACRTSVRVSCPKHVRHVDTPIQRPCFIAPSHARSFCFFNLAPRARTKPPRYSQLLSSLSPFLLADSASTSVLASFSIATHGSRRCPGSFNIQVFDIIVRQALYIDF</sequence>
<gene>
    <name evidence="1" type="ORF">PIB30_022726</name>
</gene>
<reference evidence="1 2" key="1">
    <citation type="journal article" date="2023" name="Plants (Basel)">
        <title>Bridging the Gap: Combining Genomics and Transcriptomics Approaches to Understand Stylosanthes scabra, an Orphan Legume from the Brazilian Caatinga.</title>
        <authorList>
            <person name="Ferreira-Neto J.R.C."/>
            <person name="da Silva M.D."/>
            <person name="Binneck E."/>
            <person name="de Melo N.F."/>
            <person name="da Silva R.H."/>
            <person name="de Melo A.L.T.M."/>
            <person name="Pandolfi V."/>
            <person name="Bustamante F.O."/>
            <person name="Brasileiro-Vidal A.C."/>
            <person name="Benko-Iseppon A.M."/>
        </authorList>
    </citation>
    <scope>NUCLEOTIDE SEQUENCE [LARGE SCALE GENOMIC DNA]</scope>
    <source>
        <tissue evidence="1">Leaves</tissue>
    </source>
</reference>